<proteinExistence type="predicted"/>
<organism evidence="1 2">
    <name type="scientific">Trinickia dabaoshanensis</name>
    <dbReference type="NCBI Taxonomy" id="564714"/>
    <lineage>
        <taxon>Bacteria</taxon>
        <taxon>Pseudomonadati</taxon>
        <taxon>Pseudomonadota</taxon>
        <taxon>Betaproteobacteria</taxon>
        <taxon>Burkholderiales</taxon>
        <taxon>Burkholderiaceae</taxon>
        <taxon>Trinickia</taxon>
    </lineage>
</organism>
<evidence type="ECO:0000313" key="1">
    <source>
        <dbReference type="EMBL" id="PMS20445.1"/>
    </source>
</evidence>
<keyword evidence="2" id="KW-1185">Reference proteome</keyword>
<dbReference type="RefSeq" id="WP_102645426.1">
    <property type="nucleotide sequence ID" value="NZ_PNYA01000008.1"/>
</dbReference>
<evidence type="ECO:0000313" key="2">
    <source>
        <dbReference type="Proteomes" id="UP000235616"/>
    </source>
</evidence>
<dbReference type="Proteomes" id="UP000235616">
    <property type="component" value="Unassembled WGS sequence"/>
</dbReference>
<dbReference type="EMBL" id="PNYA01000008">
    <property type="protein sequence ID" value="PMS20445.1"/>
    <property type="molecule type" value="Genomic_DNA"/>
</dbReference>
<gene>
    <name evidence="1" type="ORF">C0Z18_10930</name>
</gene>
<reference evidence="1 2" key="1">
    <citation type="submission" date="2018-01" db="EMBL/GenBank/DDBJ databases">
        <title>Whole genome analyses suggest that Burkholderia sensu lato contains two further novel genera in the rhizoxinica-symbiotica group Mycetohabitans gen. nov., and Trinickia gen. nov.: implications for the evolution of diazotrophy and nodulation in the Burkholderiaceae.</title>
        <authorList>
            <person name="Estrada-de los Santos P."/>
            <person name="Palmer M."/>
            <person name="Chavez-Ramirez B."/>
            <person name="Beukes C."/>
            <person name="Steenkamp E.T."/>
            <person name="Hirsch A.M."/>
            <person name="Manyaka P."/>
            <person name="Maluk M."/>
            <person name="Lafos M."/>
            <person name="Crook M."/>
            <person name="Gross E."/>
            <person name="Simon M.F."/>
            <person name="Bueno dos Reis Junior F."/>
            <person name="Poole P.S."/>
            <person name="Venter S.N."/>
            <person name="James E.K."/>
        </authorList>
    </citation>
    <scope>NUCLEOTIDE SEQUENCE [LARGE SCALE GENOMIC DNA]</scope>
    <source>
        <strain evidence="1 2">GIMN1.004</strain>
    </source>
</reference>
<name>A0A2N7VTI2_9BURK</name>
<dbReference type="AlphaFoldDB" id="A0A2N7VTI2"/>
<sequence>MEIGWSSAAGGTTLNAAVGVEQAEAALGGEEGLEDRTAPAAGADLQRSFDRAAYGQRGRFAPAPAPAPPPAIEWRLRRALAETSFESAPLGSSCVPALSCTSSRSAVADAEVLARLDVALSAWVDESKARHYADSPSDLLQAVARHRRRIVPDAFTATLDPSLL</sequence>
<protein>
    <submittedName>
        <fullName evidence="1">Uncharacterized protein</fullName>
    </submittedName>
</protein>
<accession>A0A2N7VTI2</accession>
<comment type="caution">
    <text evidence="1">The sequence shown here is derived from an EMBL/GenBank/DDBJ whole genome shotgun (WGS) entry which is preliminary data.</text>
</comment>